<keyword evidence="3" id="KW-1185">Reference proteome</keyword>
<name>A0A1G9L5Y2_9BACT</name>
<reference evidence="2 3" key="1">
    <citation type="submission" date="2016-10" db="EMBL/GenBank/DDBJ databases">
        <authorList>
            <person name="de Groot N.N."/>
        </authorList>
    </citation>
    <scope>NUCLEOTIDE SEQUENCE [LARGE SCALE GENOMIC DNA]</scope>
    <source>
        <strain evidence="2 3">DSM 21668</strain>
    </source>
</reference>
<keyword evidence="1" id="KW-0732">Signal</keyword>
<evidence type="ECO:0000313" key="3">
    <source>
        <dbReference type="Proteomes" id="UP000198901"/>
    </source>
</evidence>
<accession>A0A1G9L5Y2</accession>
<dbReference type="RefSeq" id="WP_093199225.1">
    <property type="nucleotide sequence ID" value="NZ_FNGS01000002.1"/>
</dbReference>
<dbReference type="EMBL" id="FNGS01000002">
    <property type="protein sequence ID" value="SDL57370.1"/>
    <property type="molecule type" value="Genomic_DNA"/>
</dbReference>
<dbReference type="InterPro" id="IPR008969">
    <property type="entry name" value="CarboxyPept-like_regulatory"/>
</dbReference>
<feature type="signal peptide" evidence="1">
    <location>
        <begin position="1"/>
        <end position="19"/>
    </location>
</feature>
<dbReference type="Pfam" id="PF13715">
    <property type="entry name" value="CarbopepD_reg_2"/>
    <property type="match status" value="1"/>
</dbReference>
<dbReference type="AlphaFoldDB" id="A0A1G9L5Y2"/>
<dbReference type="OrthoDB" id="1223654at2"/>
<organism evidence="2 3">
    <name type="scientific">Siphonobacter aquaeclarae</name>
    <dbReference type="NCBI Taxonomy" id="563176"/>
    <lineage>
        <taxon>Bacteria</taxon>
        <taxon>Pseudomonadati</taxon>
        <taxon>Bacteroidota</taxon>
        <taxon>Cytophagia</taxon>
        <taxon>Cytophagales</taxon>
        <taxon>Cytophagaceae</taxon>
        <taxon>Siphonobacter</taxon>
    </lineage>
</organism>
<evidence type="ECO:0000256" key="1">
    <source>
        <dbReference type="SAM" id="SignalP"/>
    </source>
</evidence>
<gene>
    <name evidence="2" type="ORF">SAMN04488090_1280</name>
</gene>
<sequence length="381" mass="43239">MKLLQIVFLSVVWQAGALAQHTVSGRVIGAGDKQPLPFANVFLSNTTRGTVTNDKGEFTLTQVPAGTQELVVSYVGFQTQTRPIRTDSAQALLISLQPVADNLAEVKIKSRKDKFWRQHLEVFKAQFLGTGPNARQTEILNPDVIWILEDSTKQWLNVGAREPLLIRNEALGYQIKYQLEVFAYSEKQQYVSYVGYPVFEELSSQSAETTENWHKNRDRAYYGSLVHFFRSLKAQHLDAEGYEVHRMADPGDSPLNAMIMDSKKWSKAEFPKYARYFVSEDRLNEADLLHTRLSTPAESVTRFSGAIQVLYRKELETVMYSRQNVVRKPQTSILEMLGQAVRIQPNGQFFPALDVLVSGSFANDKLADAVPFDYQPYQTLK</sequence>
<dbReference type="Proteomes" id="UP000198901">
    <property type="component" value="Unassembled WGS sequence"/>
</dbReference>
<dbReference type="Gene3D" id="2.60.40.1120">
    <property type="entry name" value="Carboxypeptidase-like, regulatory domain"/>
    <property type="match status" value="1"/>
</dbReference>
<dbReference type="SUPFAM" id="SSF49464">
    <property type="entry name" value="Carboxypeptidase regulatory domain-like"/>
    <property type="match status" value="1"/>
</dbReference>
<dbReference type="STRING" id="563176.SAMN04488090_1280"/>
<proteinExistence type="predicted"/>
<evidence type="ECO:0000313" key="2">
    <source>
        <dbReference type="EMBL" id="SDL57370.1"/>
    </source>
</evidence>
<protein>
    <submittedName>
        <fullName evidence="2">CarboxypepD_reg-like domain-containing protein</fullName>
    </submittedName>
</protein>
<feature type="chain" id="PRO_5011466997" evidence="1">
    <location>
        <begin position="20"/>
        <end position="381"/>
    </location>
</feature>